<sequence length="165" mass="19338">MRISILCFLLLQMCLCHAQKVDLNGVRKNFNQGVKNKELCEKYHEHLQETAKTPVEKGYEAAFHMFMAKHTANPIKKMSYFKNAKSMLEDLIEANPQEVELRFIRLCIQYYSPKYLGYHSEVENDKTFVMNNLHKMSDKQAKQLIYNYLDGAKMYTDSELALLGR</sequence>
<reference evidence="2 3" key="1">
    <citation type="submission" date="2018-04" db="EMBL/GenBank/DDBJ databases">
        <title>Sphingobacterium cortibacter sp. nov.</title>
        <authorList>
            <person name="Li Y."/>
        </authorList>
    </citation>
    <scope>NUCLEOTIDE SEQUENCE [LARGE SCALE GENOMIC DNA]</scope>
    <source>
        <strain evidence="2 3">2c-3</strain>
    </source>
</reference>
<protein>
    <submittedName>
        <fullName evidence="2">Uncharacterized protein</fullName>
    </submittedName>
</protein>
<evidence type="ECO:0000256" key="1">
    <source>
        <dbReference type="SAM" id="SignalP"/>
    </source>
</evidence>
<dbReference type="Proteomes" id="UP000245627">
    <property type="component" value="Unassembled WGS sequence"/>
</dbReference>
<keyword evidence="3" id="KW-1185">Reference proteome</keyword>
<name>A0A2T8HIT5_9SPHI</name>
<feature type="chain" id="PRO_5015415014" evidence="1">
    <location>
        <begin position="19"/>
        <end position="165"/>
    </location>
</feature>
<evidence type="ECO:0000313" key="2">
    <source>
        <dbReference type="EMBL" id="PVH25366.1"/>
    </source>
</evidence>
<accession>A0A2T8HIT5</accession>
<dbReference type="AlphaFoldDB" id="A0A2T8HIT5"/>
<feature type="signal peptide" evidence="1">
    <location>
        <begin position="1"/>
        <end position="18"/>
    </location>
</feature>
<keyword evidence="1" id="KW-0732">Signal</keyword>
<dbReference type="RefSeq" id="WP_116775951.1">
    <property type="nucleotide sequence ID" value="NZ_QDKG01000003.1"/>
</dbReference>
<organism evidence="2 3">
    <name type="scientific">Sphingobacterium corticibacter</name>
    <dbReference type="NCBI Taxonomy" id="2171749"/>
    <lineage>
        <taxon>Bacteria</taxon>
        <taxon>Pseudomonadati</taxon>
        <taxon>Bacteroidota</taxon>
        <taxon>Sphingobacteriia</taxon>
        <taxon>Sphingobacteriales</taxon>
        <taxon>Sphingobacteriaceae</taxon>
        <taxon>Sphingobacterium</taxon>
    </lineage>
</organism>
<proteinExistence type="predicted"/>
<dbReference type="OrthoDB" id="663842at2"/>
<comment type="caution">
    <text evidence="2">The sequence shown here is derived from an EMBL/GenBank/DDBJ whole genome shotgun (WGS) entry which is preliminary data.</text>
</comment>
<evidence type="ECO:0000313" key="3">
    <source>
        <dbReference type="Proteomes" id="UP000245627"/>
    </source>
</evidence>
<gene>
    <name evidence="2" type="ORF">DC487_10640</name>
</gene>
<dbReference type="EMBL" id="QDKG01000003">
    <property type="protein sequence ID" value="PVH25366.1"/>
    <property type="molecule type" value="Genomic_DNA"/>
</dbReference>